<protein>
    <submittedName>
        <fullName evidence="1">335_t:CDS:1</fullName>
    </submittedName>
</protein>
<gene>
    <name evidence="1" type="ORF">FWILDA_LOCUS12827</name>
</gene>
<sequence length="109" mass="13077">MLLIKSLKVEIVDMFKLLKQLSYDHHRILFGYSESFIKWLKLQGVSDKNPHLEFSRFLTTYKDDETYQDLYNSYQDRFIVLSNDLKLVAEKRCNILSVEKSTHLVENYH</sequence>
<dbReference type="AlphaFoldDB" id="A0A9W4T053"/>
<proteinExistence type="predicted"/>
<organism evidence="1 2">
    <name type="scientific">Funneliformis geosporum</name>
    <dbReference type="NCBI Taxonomy" id="1117311"/>
    <lineage>
        <taxon>Eukaryota</taxon>
        <taxon>Fungi</taxon>
        <taxon>Fungi incertae sedis</taxon>
        <taxon>Mucoromycota</taxon>
        <taxon>Glomeromycotina</taxon>
        <taxon>Glomeromycetes</taxon>
        <taxon>Glomerales</taxon>
        <taxon>Glomeraceae</taxon>
        <taxon>Funneliformis</taxon>
    </lineage>
</organism>
<dbReference type="Proteomes" id="UP001153678">
    <property type="component" value="Unassembled WGS sequence"/>
</dbReference>
<keyword evidence="2" id="KW-1185">Reference proteome</keyword>
<accession>A0A9W4T053</accession>
<reference evidence="1" key="1">
    <citation type="submission" date="2022-08" db="EMBL/GenBank/DDBJ databases">
        <authorList>
            <person name="Kallberg Y."/>
            <person name="Tangrot J."/>
            <person name="Rosling A."/>
        </authorList>
    </citation>
    <scope>NUCLEOTIDE SEQUENCE</scope>
    <source>
        <strain evidence="1">Wild A</strain>
    </source>
</reference>
<feature type="non-terminal residue" evidence="1">
    <location>
        <position position="1"/>
    </location>
</feature>
<name>A0A9W4T053_9GLOM</name>
<evidence type="ECO:0000313" key="2">
    <source>
        <dbReference type="Proteomes" id="UP001153678"/>
    </source>
</evidence>
<dbReference type="EMBL" id="CAMKVN010004379">
    <property type="protein sequence ID" value="CAI2186939.1"/>
    <property type="molecule type" value="Genomic_DNA"/>
</dbReference>
<evidence type="ECO:0000313" key="1">
    <source>
        <dbReference type="EMBL" id="CAI2186939.1"/>
    </source>
</evidence>
<comment type="caution">
    <text evidence="1">The sequence shown here is derived from an EMBL/GenBank/DDBJ whole genome shotgun (WGS) entry which is preliminary data.</text>
</comment>